<comment type="caution">
    <text evidence="3">The sequence shown here is derived from an EMBL/GenBank/DDBJ whole genome shotgun (WGS) entry which is preliminary data.</text>
</comment>
<keyword evidence="4" id="KW-1185">Reference proteome</keyword>
<dbReference type="PANTHER" id="PTHR42345">
    <property type="entry name" value="TPR_REGION DOMAIN-CONTAINING PROTEIN"/>
    <property type="match status" value="1"/>
</dbReference>
<protein>
    <recommendedName>
        <fullName evidence="2">Prion-inhibition and propagation HeLo domain-containing protein</fullName>
    </recommendedName>
</protein>
<keyword evidence="1" id="KW-0802">TPR repeat</keyword>
<dbReference type="Gene3D" id="1.20.120.1020">
    <property type="entry name" value="Prion-inhibition and propagation, HeLo domain"/>
    <property type="match status" value="1"/>
</dbReference>
<dbReference type="InterPro" id="IPR038305">
    <property type="entry name" value="HeLo_sf"/>
</dbReference>
<dbReference type="InterPro" id="IPR011990">
    <property type="entry name" value="TPR-like_helical_dom_sf"/>
</dbReference>
<evidence type="ECO:0000313" key="4">
    <source>
        <dbReference type="Proteomes" id="UP001161017"/>
    </source>
</evidence>
<feature type="domain" description="Prion-inhibition and propagation HeLo" evidence="2">
    <location>
        <begin position="6"/>
        <end position="236"/>
    </location>
</feature>
<evidence type="ECO:0000256" key="1">
    <source>
        <dbReference type="PROSITE-ProRule" id="PRU00339"/>
    </source>
</evidence>
<dbReference type="PANTHER" id="PTHR42345:SF2">
    <property type="entry name" value="HELICASE-LIKE PROTEIN"/>
    <property type="match status" value="1"/>
</dbReference>
<accession>A0AA43QR41</accession>
<reference evidence="3" key="1">
    <citation type="journal article" date="2023" name="Genome Biol. Evol.">
        <title>First Whole Genome Sequence and Flow Cytometry Genome Size Data for the Lichen-Forming Fungus Ramalina farinacea (Ascomycota).</title>
        <authorList>
            <person name="Llewellyn T."/>
            <person name="Mian S."/>
            <person name="Hill R."/>
            <person name="Leitch I.J."/>
            <person name="Gaya E."/>
        </authorList>
    </citation>
    <scope>NUCLEOTIDE SEQUENCE</scope>
    <source>
        <strain evidence="3">LIQ254RAFAR</strain>
    </source>
</reference>
<feature type="repeat" description="TPR" evidence="1">
    <location>
        <begin position="614"/>
        <end position="647"/>
    </location>
</feature>
<dbReference type="Pfam" id="PF14479">
    <property type="entry name" value="HeLo"/>
    <property type="match status" value="1"/>
</dbReference>
<dbReference type="Gene3D" id="1.25.40.10">
    <property type="entry name" value="Tetratricopeptide repeat domain"/>
    <property type="match status" value="1"/>
</dbReference>
<dbReference type="Proteomes" id="UP001161017">
    <property type="component" value="Unassembled WGS sequence"/>
</dbReference>
<name>A0AA43QR41_9LECA</name>
<dbReference type="PROSITE" id="PS50005">
    <property type="entry name" value="TPR"/>
    <property type="match status" value="2"/>
</dbReference>
<organism evidence="3 4">
    <name type="scientific">Ramalina farinacea</name>
    <dbReference type="NCBI Taxonomy" id="258253"/>
    <lineage>
        <taxon>Eukaryota</taxon>
        <taxon>Fungi</taxon>
        <taxon>Dikarya</taxon>
        <taxon>Ascomycota</taxon>
        <taxon>Pezizomycotina</taxon>
        <taxon>Lecanoromycetes</taxon>
        <taxon>OSLEUM clade</taxon>
        <taxon>Lecanoromycetidae</taxon>
        <taxon>Lecanorales</taxon>
        <taxon>Lecanorineae</taxon>
        <taxon>Ramalinaceae</taxon>
        <taxon>Ramalina</taxon>
    </lineage>
</organism>
<proteinExistence type="predicted"/>
<dbReference type="AlphaFoldDB" id="A0AA43QR41"/>
<evidence type="ECO:0000313" key="3">
    <source>
        <dbReference type="EMBL" id="MDI1489596.1"/>
    </source>
</evidence>
<dbReference type="InterPro" id="IPR019734">
    <property type="entry name" value="TPR_rpt"/>
</dbReference>
<feature type="repeat" description="TPR" evidence="1">
    <location>
        <begin position="682"/>
        <end position="715"/>
    </location>
</feature>
<dbReference type="EMBL" id="JAPUFD010000010">
    <property type="protein sequence ID" value="MDI1489596.1"/>
    <property type="molecule type" value="Genomic_DNA"/>
</dbReference>
<gene>
    <name evidence="3" type="ORF">OHK93_000793</name>
</gene>
<dbReference type="SUPFAM" id="SSF48452">
    <property type="entry name" value="TPR-like"/>
    <property type="match status" value="1"/>
</dbReference>
<sequence length="1215" mass="136706">MTEAAGLALGVITAWKTCVQVFDIVSAGKQYGMDFEILRVKLEVERIRLLAWGSAVGLGNNHPDYRLDDRGIRDTIIELLGCIEHVFSSSEKLQKRYGLRQEAGSASRNLTSSQQDREARTLMIPVFRQAYANLPPHEDGGIVLQQSQSTSTKNPSLIKRAYAGLRRSARDRQRSTPFAQKTLWAIHDKAKFQLMITEIKGFNDSLVSLFPGWTDRANQTLRDDIDASEDIRSLFLLEEAAADEHGDISETASVRLEALGATASALSVISADARTLTERNAPQAQPVAVSHENLNTFPGAIDPKEEELERQMDAVEKFMTEKENGALTCSLFGPQSYSARVTSFIHWTGEDSETSSSYWNDRDKGFVVVPHASFELYRRKRFLKKVKKDKYSTDTDEDYVLFDIESSSKYENKYAGTVTIEGFALECWDYEEHFGKQKDKTYLVSRAKMPEVKAKKLLRRVDELRRNVDRFGWSPDQDDFYLQEFVGDLGITYYDAKYAKDPTRRISDLHSVLNRDDIFVNFTTTSSVALEWAGPADQGIGLWNLLWQVIVAKELARRLDVYPDASISGLTAHGLASLIVADLWLNNLEVVVTDARLSSTGLKKADTPEEQKKADDYKEQGNKALAAKQYQQAVDLYTKAMEIDLTNPIYRTNRAVALLSLDNNTGARNDASVARQLDPRYAKAWHWLGASCLKMDNLKEATYAYQRAVDLSGSNASKAMKQGLADAKAKRESEYQAIEKETSPARKHSLRMKIFEEDWDIDHKHAEFHSLVHERQIEGLLLFAEKMKWPYVNEVRDYAEDVYANLRSGKSIQFHLHDWVFGLTLPGKWMSFKIMTALILCTPSTTAQVGIARFYECGLVLPQKSYWRARTVLARVLGCLPNVISLCGWIGPCPAVEFQPPLTSEPQPMHIRLKARRVAPIKSAPEAEDNVIHIGGSDHYEATRIGREEEIPAYIADIQDDSHWAIPEPPVRDLSTCTLEAVRLKKMPLDINAAERSADGGLANDETNSEVEYRASLVFKLDNDPQQITYTLYTNPVFVTLPPCHGGPKGPHEVHLRELPRFQKNLWGVGDLREHVADTADAQEEEGGEVMIINATGTGCEILARAWCAERGRNAVIRRTGGINAVSTGFIRDNAQSVMEQSPVEYVRTAELRGKLFDPNNTSGALASVSTNFFVDHAEPLEALEWVRQDLEEINLLRDEIDEIRRLYLTDTSPL</sequence>
<dbReference type="SMART" id="SM00028">
    <property type="entry name" value="TPR"/>
    <property type="match status" value="3"/>
</dbReference>
<evidence type="ECO:0000259" key="2">
    <source>
        <dbReference type="Pfam" id="PF14479"/>
    </source>
</evidence>
<dbReference type="InterPro" id="IPR029498">
    <property type="entry name" value="HeLo_dom"/>
</dbReference>